<dbReference type="EMBL" id="JANJYJ010000007">
    <property type="protein sequence ID" value="KAK3199213.1"/>
    <property type="molecule type" value="Genomic_DNA"/>
</dbReference>
<evidence type="ECO:0000313" key="2">
    <source>
        <dbReference type="EMBL" id="KAK3199213.1"/>
    </source>
</evidence>
<dbReference type="AlphaFoldDB" id="A0AAE0A1R3"/>
<comment type="caution">
    <text evidence="2">The sequence shown here is derived from an EMBL/GenBank/DDBJ whole genome shotgun (WGS) entry which is preliminary data.</text>
</comment>
<dbReference type="PANTHER" id="PTHR33710:SF71">
    <property type="entry name" value="ENDONUCLEASE_EXONUCLEASE_PHOSPHATASE DOMAIN-CONTAINING PROTEIN"/>
    <property type="match status" value="1"/>
</dbReference>
<reference evidence="2" key="1">
    <citation type="journal article" date="2023" name="Plant J.">
        <title>Genome sequences and population genomics provide insights into the demographic history, inbreeding, and mutation load of two 'living fossil' tree species of Dipteronia.</title>
        <authorList>
            <person name="Feng Y."/>
            <person name="Comes H.P."/>
            <person name="Chen J."/>
            <person name="Zhu S."/>
            <person name="Lu R."/>
            <person name="Zhang X."/>
            <person name="Li P."/>
            <person name="Qiu J."/>
            <person name="Olsen K.M."/>
            <person name="Qiu Y."/>
        </authorList>
    </citation>
    <scope>NUCLEOTIDE SEQUENCE</scope>
    <source>
        <strain evidence="2">NBL</strain>
    </source>
</reference>
<proteinExistence type="predicted"/>
<evidence type="ECO:0000256" key="1">
    <source>
        <dbReference type="SAM" id="MobiDB-lite"/>
    </source>
</evidence>
<dbReference type="PANTHER" id="PTHR33710">
    <property type="entry name" value="BNAC02G09200D PROTEIN"/>
    <property type="match status" value="1"/>
</dbReference>
<name>A0AAE0A1R3_9ROSI</name>
<evidence type="ECO:0008006" key="4">
    <source>
        <dbReference type="Google" id="ProtNLM"/>
    </source>
</evidence>
<protein>
    <recommendedName>
        <fullName evidence="4">Reverse transcriptase</fullName>
    </recommendedName>
</protein>
<feature type="region of interest" description="Disordered" evidence="1">
    <location>
        <begin position="48"/>
        <end position="90"/>
    </location>
</feature>
<dbReference type="Gene3D" id="3.60.10.10">
    <property type="entry name" value="Endonuclease/exonuclease/phosphatase"/>
    <property type="match status" value="1"/>
</dbReference>
<dbReference type="SUPFAM" id="SSF56219">
    <property type="entry name" value="DNase I-like"/>
    <property type="match status" value="1"/>
</dbReference>
<dbReference type="Proteomes" id="UP001281410">
    <property type="component" value="Unassembled WGS sequence"/>
</dbReference>
<keyword evidence="3" id="KW-1185">Reference proteome</keyword>
<feature type="compositionally biased region" description="Low complexity" evidence="1">
    <location>
        <begin position="198"/>
        <end position="211"/>
    </location>
</feature>
<sequence>MDVEDHFFANRNPTFFRHQLSKAIPHVSKSAKNMSRTDLNIFGQTVLDNVSNSARDPERSRSRHPKNRKQQSGTENGNQQAGTENGDQITTNQDKVASSILPANEDDTSIVVNQEEEVNCDGNNELIRQDRDGRTPVTVMDNRLNLVEDQEVEFAQIQNQSDFIFPFQDADILEVNCNKIGGNDTVLDANDSPRILLENGNQGEQSGNSNNKDTPIISVGSSQDVPASSHADPCNSITCTCILEQEIQQVLKDEPFIPFVYAATTVTARRHLWDDMLSLSSSVSGPWLDIGDFNAVIGAYKKSGGVIPSAVSCKEFQSMSDSCNLIHMPTSGSLFTWTNCSASPFRIEMHLDRSHYNLSWLDVWPSSYCLTLPRTVSDHNPLIFNGLQHSSYGSKPFRFHNMWFEHGHFKDIVTSSWLSSPSCICPMKSLITKLKYLKGYLKSWNFSIFGDVHLKDAMSTYIVNYFEQLYSSEASVNQHMDILSHIPHLVTDNDNENL</sequence>
<organism evidence="2 3">
    <name type="scientific">Dipteronia sinensis</name>
    <dbReference type="NCBI Taxonomy" id="43782"/>
    <lineage>
        <taxon>Eukaryota</taxon>
        <taxon>Viridiplantae</taxon>
        <taxon>Streptophyta</taxon>
        <taxon>Embryophyta</taxon>
        <taxon>Tracheophyta</taxon>
        <taxon>Spermatophyta</taxon>
        <taxon>Magnoliopsida</taxon>
        <taxon>eudicotyledons</taxon>
        <taxon>Gunneridae</taxon>
        <taxon>Pentapetalae</taxon>
        <taxon>rosids</taxon>
        <taxon>malvids</taxon>
        <taxon>Sapindales</taxon>
        <taxon>Sapindaceae</taxon>
        <taxon>Hippocastanoideae</taxon>
        <taxon>Acereae</taxon>
        <taxon>Dipteronia</taxon>
    </lineage>
</organism>
<feature type="compositionally biased region" description="Polar residues" evidence="1">
    <location>
        <begin position="70"/>
        <end position="90"/>
    </location>
</feature>
<dbReference type="InterPro" id="IPR036691">
    <property type="entry name" value="Endo/exonu/phosph_ase_sf"/>
</dbReference>
<evidence type="ECO:0000313" key="3">
    <source>
        <dbReference type="Proteomes" id="UP001281410"/>
    </source>
</evidence>
<feature type="region of interest" description="Disordered" evidence="1">
    <location>
        <begin position="195"/>
        <end position="228"/>
    </location>
</feature>
<accession>A0AAE0A1R3</accession>
<gene>
    <name evidence="2" type="ORF">Dsin_022628</name>
</gene>